<dbReference type="SUPFAM" id="SSF48403">
    <property type="entry name" value="Ankyrin repeat"/>
    <property type="match status" value="1"/>
</dbReference>
<evidence type="ECO:0000256" key="3">
    <source>
        <dbReference type="PROSITE-ProRule" id="PRU00023"/>
    </source>
</evidence>
<evidence type="ECO:0000256" key="2">
    <source>
        <dbReference type="ARBA" id="ARBA00023043"/>
    </source>
</evidence>
<dbReference type="InterPro" id="IPR051070">
    <property type="entry name" value="NF-kappa-B_inhibitor"/>
</dbReference>
<evidence type="ECO:0000256" key="1">
    <source>
        <dbReference type="ARBA" id="ARBA00022737"/>
    </source>
</evidence>
<dbReference type="Pfam" id="PF00023">
    <property type="entry name" value="Ank"/>
    <property type="match status" value="1"/>
</dbReference>
<dbReference type="GO" id="GO:0071356">
    <property type="term" value="P:cellular response to tumor necrosis factor"/>
    <property type="evidence" value="ECO:0007669"/>
    <property type="project" value="TreeGrafter"/>
</dbReference>
<dbReference type="PROSITE" id="PS50297">
    <property type="entry name" value="ANK_REP_REGION"/>
    <property type="match status" value="5"/>
</dbReference>
<reference evidence="4" key="1">
    <citation type="submission" date="2021-01" db="EMBL/GenBank/DDBJ databases">
        <authorList>
            <person name="Corre E."/>
            <person name="Pelletier E."/>
            <person name="Niang G."/>
            <person name="Scheremetjew M."/>
            <person name="Finn R."/>
            <person name="Kale V."/>
            <person name="Holt S."/>
            <person name="Cochrane G."/>
            <person name="Meng A."/>
            <person name="Brown T."/>
            <person name="Cohen L."/>
        </authorList>
    </citation>
    <scope>NUCLEOTIDE SEQUENCE</scope>
    <source>
        <strain evidence="4">CCMP127</strain>
    </source>
</reference>
<feature type="repeat" description="ANK" evidence="3">
    <location>
        <begin position="55"/>
        <end position="88"/>
    </location>
</feature>
<dbReference type="PROSITE" id="PS50088">
    <property type="entry name" value="ANK_REPEAT"/>
    <property type="match status" value="5"/>
</dbReference>
<feature type="repeat" description="ANK" evidence="3">
    <location>
        <begin position="158"/>
        <end position="190"/>
    </location>
</feature>
<sequence>MRLFDLFECNNTSTEEVAEMIYVVNGDNKCAGNNISSRHSKQQKKKERLDAFDLHGMAPLHAACRRGQRGLVHDLIKYQGANVNLIDAAGRTPLMYACRHNVGNSKLVRYLLDAGAHVNTRDDHGGSALEFACRRNHVYAVKYLLECGADVEGIQRRGDETLLHKACRSSNTTVVRLLVQHGADVNATTDDGTTPLHLAVQRGDMFTVEVLVQSGAAVNRPNDVGLTPLHLGYVWGHYDIAEYLLGNVLT</sequence>
<dbReference type="GO" id="GO:0005829">
    <property type="term" value="C:cytosol"/>
    <property type="evidence" value="ECO:0007669"/>
    <property type="project" value="TreeGrafter"/>
</dbReference>
<dbReference type="PANTHER" id="PTHR46680">
    <property type="entry name" value="NF-KAPPA-B INHIBITOR ALPHA"/>
    <property type="match status" value="1"/>
</dbReference>
<feature type="repeat" description="ANK" evidence="3">
    <location>
        <begin position="124"/>
        <end position="156"/>
    </location>
</feature>
<dbReference type="GO" id="GO:0051059">
    <property type="term" value="F:NF-kappaB binding"/>
    <property type="evidence" value="ECO:0007669"/>
    <property type="project" value="TreeGrafter"/>
</dbReference>
<keyword evidence="1" id="KW-0677">Repeat</keyword>
<keyword evidence="2 3" id="KW-0040">ANK repeat</keyword>
<dbReference type="AlphaFoldDB" id="A0A7S3LCC1"/>
<evidence type="ECO:0000313" key="4">
    <source>
        <dbReference type="EMBL" id="CAE0417756.1"/>
    </source>
</evidence>
<dbReference type="PRINTS" id="PR01415">
    <property type="entry name" value="ANKYRIN"/>
</dbReference>
<feature type="repeat" description="ANK" evidence="3">
    <location>
        <begin position="191"/>
        <end position="223"/>
    </location>
</feature>
<dbReference type="InterPro" id="IPR036770">
    <property type="entry name" value="Ankyrin_rpt-contain_sf"/>
</dbReference>
<dbReference type="InterPro" id="IPR002110">
    <property type="entry name" value="Ankyrin_rpt"/>
</dbReference>
<gene>
    <name evidence="4" type="ORF">ACOF00016_LOCUS14649</name>
</gene>
<dbReference type="PANTHER" id="PTHR46680:SF3">
    <property type="entry name" value="NF-KAPPA-B INHIBITOR CACTUS"/>
    <property type="match status" value="1"/>
</dbReference>
<dbReference type="SMART" id="SM00248">
    <property type="entry name" value="ANK"/>
    <property type="match status" value="6"/>
</dbReference>
<dbReference type="EMBL" id="HBIM01019262">
    <property type="protein sequence ID" value="CAE0417756.1"/>
    <property type="molecule type" value="Transcribed_RNA"/>
</dbReference>
<dbReference type="Gene3D" id="1.25.40.20">
    <property type="entry name" value="Ankyrin repeat-containing domain"/>
    <property type="match status" value="3"/>
</dbReference>
<feature type="repeat" description="ANK" evidence="3">
    <location>
        <begin position="89"/>
        <end position="123"/>
    </location>
</feature>
<name>A0A7S3LCC1_9STRA</name>
<accession>A0A7S3LCC1</accession>
<dbReference type="Pfam" id="PF12796">
    <property type="entry name" value="Ank_2"/>
    <property type="match status" value="2"/>
</dbReference>
<organism evidence="4">
    <name type="scientific">Amphora coffeiformis</name>
    <dbReference type="NCBI Taxonomy" id="265554"/>
    <lineage>
        <taxon>Eukaryota</taxon>
        <taxon>Sar</taxon>
        <taxon>Stramenopiles</taxon>
        <taxon>Ochrophyta</taxon>
        <taxon>Bacillariophyta</taxon>
        <taxon>Bacillariophyceae</taxon>
        <taxon>Bacillariophycidae</taxon>
        <taxon>Thalassiophysales</taxon>
        <taxon>Catenulaceae</taxon>
        <taxon>Amphora</taxon>
    </lineage>
</organism>
<proteinExistence type="predicted"/>
<protein>
    <submittedName>
        <fullName evidence="4">Uncharacterized protein</fullName>
    </submittedName>
</protein>